<proteinExistence type="predicted"/>
<dbReference type="Proteomes" id="UP000050640">
    <property type="component" value="Unplaced"/>
</dbReference>
<evidence type="ECO:0000313" key="1">
    <source>
        <dbReference type="Proteomes" id="UP000050640"/>
    </source>
</evidence>
<dbReference type="STRING" id="1147741.A0A0R3S0U4"/>
<evidence type="ECO:0000313" key="2">
    <source>
        <dbReference type="WBParaSite" id="EEL_0000826201-mRNA-1"/>
    </source>
</evidence>
<sequence>MFPEFFAEFIIDSDCDADSHLRPKYTDPYAYVPLDRSPRWFLDANLDNSNNDNREIIQNRAAFAYLQGDFITAMDIYFSLLKNETKNRRNSNFALIDSVIRCGLKIAPINGPQLYFLLQKLNVLVSTCDEQLQYWVESLEMETDVQFVYYEKKKNCYSVFSSWNQYQRLFTKCNFIMCLCRLARILDFNFKKCSSTVFTLYFCSLHQNYRISLANQKRCWDFCTNLRIGSLCRAICILENLLPSKTKCFDSCNLKLMKAKLRDLCNEEKLSEVKAAVCADLIRGEKVKTIEVNYPSFCKGVLKNKKAEDTVIFEFIHRFNWLFNDVNQQLVSDMLQIS</sequence>
<organism evidence="1 2">
    <name type="scientific">Elaeophora elaphi</name>
    <dbReference type="NCBI Taxonomy" id="1147741"/>
    <lineage>
        <taxon>Eukaryota</taxon>
        <taxon>Metazoa</taxon>
        <taxon>Ecdysozoa</taxon>
        <taxon>Nematoda</taxon>
        <taxon>Chromadorea</taxon>
        <taxon>Rhabditida</taxon>
        <taxon>Spirurina</taxon>
        <taxon>Spiruromorpha</taxon>
        <taxon>Filarioidea</taxon>
        <taxon>Onchocercidae</taxon>
        <taxon>Elaeophora</taxon>
    </lineage>
</organism>
<accession>A0A0R3S0U4</accession>
<protein>
    <submittedName>
        <fullName evidence="2">Tetratricopeptide repeat protein 27</fullName>
    </submittedName>
</protein>
<name>A0A0R3S0U4_9BILA</name>
<dbReference type="WBParaSite" id="EEL_0000826201-mRNA-1">
    <property type="protein sequence ID" value="EEL_0000826201-mRNA-1"/>
    <property type="gene ID" value="EEL_0000826201"/>
</dbReference>
<keyword evidence="1" id="KW-1185">Reference proteome</keyword>
<reference evidence="2" key="1">
    <citation type="submission" date="2017-02" db="UniProtKB">
        <authorList>
            <consortium name="WormBaseParasite"/>
        </authorList>
    </citation>
    <scope>IDENTIFICATION</scope>
</reference>
<dbReference type="AlphaFoldDB" id="A0A0R3S0U4"/>